<proteinExistence type="predicted"/>
<feature type="region of interest" description="Disordered" evidence="6">
    <location>
        <begin position="115"/>
        <end position="154"/>
    </location>
</feature>
<evidence type="ECO:0000256" key="1">
    <source>
        <dbReference type="ARBA" id="ARBA00004123"/>
    </source>
</evidence>
<keyword evidence="4" id="KW-0804">Transcription</keyword>
<comment type="caution">
    <text evidence="8">The sequence shown here is derived from an EMBL/GenBank/DDBJ whole genome shotgun (WGS) entry which is preliminary data.</text>
</comment>
<reference evidence="8 9" key="1">
    <citation type="submission" date="2024-01" db="EMBL/GenBank/DDBJ databases">
        <title>Genome assemblies of Stephania.</title>
        <authorList>
            <person name="Yang L."/>
        </authorList>
    </citation>
    <scope>NUCLEOTIDE SEQUENCE [LARGE SCALE GENOMIC DNA]</scope>
    <source>
        <strain evidence="8">QJT</strain>
        <tissue evidence="8">Leaf</tissue>
    </source>
</reference>
<dbReference type="InterPro" id="IPR046347">
    <property type="entry name" value="bZIP_sf"/>
</dbReference>
<keyword evidence="3" id="KW-0238">DNA-binding</keyword>
<dbReference type="GO" id="GO:0003677">
    <property type="term" value="F:DNA binding"/>
    <property type="evidence" value="ECO:0007669"/>
    <property type="project" value="UniProtKB-KW"/>
</dbReference>
<accession>A0AAP0NLM7</accession>
<evidence type="ECO:0000313" key="8">
    <source>
        <dbReference type="EMBL" id="KAK9110470.1"/>
    </source>
</evidence>
<feature type="compositionally biased region" description="Gly residues" evidence="6">
    <location>
        <begin position="115"/>
        <end position="128"/>
    </location>
</feature>
<feature type="domain" description="BZIP" evidence="7">
    <location>
        <begin position="173"/>
        <end position="223"/>
    </location>
</feature>
<evidence type="ECO:0000313" key="9">
    <source>
        <dbReference type="Proteomes" id="UP001417504"/>
    </source>
</evidence>
<feature type="region of interest" description="Disordered" evidence="6">
    <location>
        <begin position="292"/>
        <end position="330"/>
    </location>
</feature>
<dbReference type="FunFam" id="1.20.5.170:FF:000083">
    <property type="entry name" value="Transcription factor VIP1"/>
    <property type="match status" value="1"/>
</dbReference>
<sequence length="330" mass="35868">MEPQFNPTFDGAQYPGRMDIEQMPETPQRVSHHRRAQSETFFRLPDDFLFDAADVDVDFAALSPIDIPSISDDAASAAAAAAAVAAENPKGGKPPLSHFRSLSVGSEFFEGLGFQGISGGGGGGGDGGGQERRGHHRHSNSMDGSSSSFEAEAAEMAKKAMGPDKLAELARIDPKRAKRILANRQSAARSKERKIRYTGELERKVQTLQTEATTLSTQVTMLQVRWALTDSPMRDPDLKTESLDMPTNHIEETLNDALKDEVQRLKIATGQAPAINGNSFNRGLSGSFLSPLQPLHNFNNPQNQHHQQLNVSPSSINNQSHGGPLQHKRV</sequence>
<feature type="compositionally biased region" description="Low complexity" evidence="6">
    <location>
        <begin position="292"/>
        <end position="310"/>
    </location>
</feature>
<keyword evidence="9" id="KW-1185">Reference proteome</keyword>
<comment type="subcellular location">
    <subcellularLocation>
        <location evidence="1">Nucleus</location>
    </subcellularLocation>
</comment>
<evidence type="ECO:0000256" key="5">
    <source>
        <dbReference type="ARBA" id="ARBA00023242"/>
    </source>
</evidence>
<dbReference type="Gene3D" id="1.20.5.170">
    <property type="match status" value="1"/>
</dbReference>
<name>A0AAP0NLM7_9MAGN</name>
<dbReference type="SMART" id="SM00338">
    <property type="entry name" value="BRLZ"/>
    <property type="match status" value="1"/>
</dbReference>
<organism evidence="8 9">
    <name type="scientific">Stephania japonica</name>
    <dbReference type="NCBI Taxonomy" id="461633"/>
    <lineage>
        <taxon>Eukaryota</taxon>
        <taxon>Viridiplantae</taxon>
        <taxon>Streptophyta</taxon>
        <taxon>Embryophyta</taxon>
        <taxon>Tracheophyta</taxon>
        <taxon>Spermatophyta</taxon>
        <taxon>Magnoliopsida</taxon>
        <taxon>Ranunculales</taxon>
        <taxon>Menispermaceae</taxon>
        <taxon>Menispermoideae</taxon>
        <taxon>Cissampelideae</taxon>
        <taxon>Stephania</taxon>
    </lineage>
</organism>
<gene>
    <name evidence="8" type="ORF">Sjap_018530</name>
</gene>
<evidence type="ECO:0000256" key="6">
    <source>
        <dbReference type="SAM" id="MobiDB-lite"/>
    </source>
</evidence>
<feature type="compositionally biased region" description="Polar residues" evidence="6">
    <location>
        <begin position="311"/>
        <end position="321"/>
    </location>
</feature>
<evidence type="ECO:0000256" key="2">
    <source>
        <dbReference type="ARBA" id="ARBA00023015"/>
    </source>
</evidence>
<dbReference type="GO" id="GO:0003700">
    <property type="term" value="F:DNA-binding transcription factor activity"/>
    <property type="evidence" value="ECO:0007669"/>
    <property type="project" value="InterPro"/>
</dbReference>
<dbReference type="PANTHER" id="PTHR13690:SF86">
    <property type="entry name" value="TRANSCRIPTION FACTOR VIP1"/>
    <property type="match status" value="1"/>
</dbReference>
<dbReference type="PROSITE" id="PS50217">
    <property type="entry name" value="BZIP"/>
    <property type="match status" value="1"/>
</dbReference>
<dbReference type="PANTHER" id="PTHR13690">
    <property type="entry name" value="TRANSCRIPTION FACTOR POSF21-RELATED"/>
    <property type="match status" value="1"/>
</dbReference>
<dbReference type="SUPFAM" id="SSF57959">
    <property type="entry name" value="Leucine zipper domain"/>
    <property type="match status" value="1"/>
</dbReference>
<dbReference type="AlphaFoldDB" id="A0AAP0NLM7"/>
<dbReference type="Pfam" id="PF00170">
    <property type="entry name" value="bZIP_1"/>
    <property type="match status" value="1"/>
</dbReference>
<dbReference type="CDD" id="cd14703">
    <property type="entry name" value="bZIP_plant_RF2"/>
    <property type="match status" value="1"/>
</dbReference>
<evidence type="ECO:0000256" key="3">
    <source>
        <dbReference type="ARBA" id="ARBA00023125"/>
    </source>
</evidence>
<evidence type="ECO:0000256" key="4">
    <source>
        <dbReference type="ARBA" id="ARBA00023163"/>
    </source>
</evidence>
<dbReference type="InterPro" id="IPR004827">
    <property type="entry name" value="bZIP"/>
</dbReference>
<dbReference type="GO" id="GO:0005634">
    <property type="term" value="C:nucleus"/>
    <property type="evidence" value="ECO:0007669"/>
    <property type="project" value="UniProtKB-SubCell"/>
</dbReference>
<dbReference type="EMBL" id="JBBNAE010000007">
    <property type="protein sequence ID" value="KAK9110470.1"/>
    <property type="molecule type" value="Genomic_DNA"/>
</dbReference>
<keyword evidence="5" id="KW-0539">Nucleus</keyword>
<evidence type="ECO:0000259" key="7">
    <source>
        <dbReference type="PROSITE" id="PS50217"/>
    </source>
</evidence>
<protein>
    <recommendedName>
        <fullName evidence="7">BZIP domain-containing protein</fullName>
    </recommendedName>
</protein>
<dbReference type="Proteomes" id="UP001417504">
    <property type="component" value="Unassembled WGS sequence"/>
</dbReference>
<dbReference type="InterPro" id="IPR044759">
    <property type="entry name" value="bZIP_RF2"/>
</dbReference>
<keyword evidence="2" id="KW-0805">Transcription regulation</keyword>